<evidence type="ECO:0000313" key="1">
    <source>
        <dbReference type="EMBL" id="ARW56892.1"/>
    </source>
</evidence>
<reference evidence="1 2" key="1">
    <citation type="submission" date="2017-04" db="EMBL/GenBank/DDBJ databases">
        <title>Isolation and Genetic Analysis of a Novel Cyanophage S-H35 from the Bohai Sea.</title>
        <authorList>
            <person name="Xu X."/>
        </authorList>
    </citation>
    <scope>NUCLEOTIDE SEQUENCE [LARGE SCALE GENOMIC DNA]</scope>
</reference>
<dbReference type="KEGG" id="vg:65107750"/>
<organism evidence="1 2">
    <name type="scientific">Synechococcus phage S-H35</name>
    <dbReference type="NCBI Taxonomy" id="1983572"/>
    <lineage>
        <taxon>Viruses</taxon>
        <taxon>Duplodnaviria</taxon>
        <taxon>Heunggongvirae</taxon>
        <taxon>Uroviricota</taxon>
        <taxon>Caudoviricetes</taxon>
        <taxon>Pantevenvirales</taxon>
        <taxon>Kyanoviridae</taxon>
        <taxon>Shandvirus</taxon>
        <taxon>Shandvirus sh35</taxon>
    </lineage>
</organism>
<dbReference type="GeneID" id="65107750"/>
<dbReference type="Proteomes" id="UP000225351">
    <property type="component" value="Segment"/>
</dbReference>
<protein>
    <submittedName>
        <fullName evidence="1">Uncharacterized protein</fullName>
    </submittedName>
</protein>
<dbReference type="RefSeq" id="YP_010090278.1">
    <property type="nucleotide sequence ID" value="NC_055719.1"/>
</dbReference>
<sequence>MDSNAPTQVKPTPTTSFTVGEHVKWKDTEGFVNFICDDYITICVCSYTKDDPYCLHQTERVCVLCYAHDWKDVEHEGQK</sequence>
<accession>A0A1Z1LW56</accession>
<proteinExistence type="predicted"/>
<evidence type="ECO:0000313" key="2">
    <source>
        <dbReference type="Proteomes" id="UP000225351"/>
    </source>
</evidence>
<keyword evidence="2" id="KW-1185">Reference proteome</keyword>
<name>A0A1Z1LW56_9CAUD</name>
<dbReference type="EMBL" id="KY945241">
    <property type="protein sequence ID" value="ARW56892.1"/>
    <property type="molecule type" value="Genomic_RNA"/>
</dbReference>